<gene>
    <name evidence="2" type="ORF">A6E14_06890</name>
</gene>
<dbReference type="InterPro" id="IPR035924">
    <property type="entry name" value="FlaG-like_sf"/>
</dbReference>
<protein>
    <submittedName>
        <fullName evidence="2">Flagellar biosynthesis protein FlaG</fullName>
    </submittedName>
</protein>
<dbReference type="Gene3D" id="3.30.160.170">
    <property type="entry name" value="FlaG-like"/>
    <property type="match status" value="1"/>
</dbReference>
<dbReference type="AlphaFoldDB" id="A0A1B9R0U3"/>
<dbReference type="EMBL" id="MAJZ01000338">
    <property type="protein sequence ID" value="OCH77909.1"/>
    <property type="molecule type" value="Genomic_DNA"/>
</dbReference>
<evidence type="ECO:0000313" key="3">
    <source>
        <dbReference type="Proteomes" id="UP000093173"/>
    </source>
</evidence>
<dbReference type="PANTHER" id="PTHR37166">
    <property type="entry name" value="PROTEIN FLAG"/>
    <property type="match status" value="1"/>
</dbReference>
<dbReference type="SUPFAM" id="SSF160214">
    <property type="entry name" value="FlaG-like"/>
    <property type="match status" value="1"/>
</dbReference>
<dbReference type="RefSeq" id="WP_017033269.1">
    <property type="nucleotide sequence ID" value="NZ_JBNGCH010000338.1"/>
</dbReference>
<sequence>MDISSNASIIQPYGSNGGIKLASENNGAPNVSYRKESNAASQVNQNHVKSVEATIELVKQREQLNKQEREAMVEQMNDFISSINTGLSFRVDEQSGRDVVTIYEASTGDIIRQIPEEEMLEVLGRLRDQAARYSSGLVIDKV</sequence>
<dbReference type="PANTHER" id="PTHR37166:SF1">
    <property type="entry name" value="PROTEIN FLAG"/>
    <property type="match status" value="1"/>
</dbReference>
<keyword evidence="2" id="KW-0282">Flagellum</keyword>
<dbReference type="Proteomes" id="UP000093173">
    <property type="component" value="Unassembled WGS sequence"/>
</dbReference>
<dbReference type="NCBIfam" id="NF006465">
    <property type="entry name" value="PRK08868.1"/>
    <property type="match status" value="1"/>
</dbReference>
<organism evidence="2 3">
    <name type="scientific">Vibrio genomosp. F10</name>
    <dbReference type="NCBI Taxonomy" id="723171"/>
    <lineage>
        <taxon>Bacteria</taxon>
        <taxon>Pseudomonadati</taxon>
        <taxon>Pseudomonadota</taxon>
        <taxon>Gammaproteobacteria</taxon>
        <taxon>Vibrionales</taxon>
        <taxon>Vibrionaceae</taxon>
        <taxon>Vibrio</taxon>
    </lineage>
</organism>
<keyword evidence="1" id="KW-0175">Coiled coil</keyword>
<accession>A0A1B9R0U3</accession>
<keyword evidence="2" id="KW-0966">Cell projection</keyword>
<keyword evidence="2" id="KW-0969">Cilium</keyword>
<evidence type="ECO:0000256" key="1">
    <source>
        <dbReference type="SAM" id="Coils"/>
    </source>
</evidence>
<feature type="coiled-coil region" evidence="1">
    <location>
        <begin position="50"/>
        <end position="77"/>
    </location>
</feature>
<proteinExistence type="predicted"/>
<dbReference type="Pfam" id="PF03646">
    <property type="entry name" value="FlaG"/>
    <property type="match status" value="1"/>
</dbReference>
<reference evidence="3" key="1">
    <citation type="submission" date="2016-06" db="EMBL/GenBank/DDBJ databases">
        <authorList>
            <person name="Hehemann J.-H."/>
            <person name="Arevalo P."/>
            <person name="Datta M.S."/>
            <person name="Polz M.F."/>
        </authorList>
    </citation>
    <scope>NUCLEOTIDE SEQUENCE [LARGE SCALE GENOMIC DNA]</scope>
    <source>
        <strain evidence="3">9CSC122</strain>
    </source>
</reference>
<dbReference type="InterPro" id="IPR005186">
    <property type="entry name" value="FlaG"/>
</dbReference>
<keyword evidence="3" id="KW-1185">Reference proteome</keyword>
<name>A0A1B9R0U3_9VIBR</name>
<comment type="caution">
    <text evidence="2">The sequence shown here is derived from an EMBL/GenBank/DDBJ whole genome shotgun (WGS) entry which is preliminary data.</text>
</comment>
<evidence type="ECO:0000313" key="2">
    <source>
        <dbReference type="EMBL" id="OCH77909.1"/>
    </source>
</evidence>